<name>A0A0R1XTF9_9LACO</name>
<dbReference type="Pfam" id="PF13454">
    <property type="entry name" value="NAD_binding_9"/>
    <property type="match status" value="1"/>
</dbReference>
<dbReference type="AlphaFoldDB" id="A0A0R1XTF9"/>
<reference evidence="2 3" key="1">
    <citation type="journal article" date="2015" name="Genome Announc.">
        <title>Expanding the biotechnology potential of lactobacilli through comparative genomics of 213 strains and associated genera.</title>
        <authorList>
            <person name="Sun Z."/>
            <person name="Harris H.M."/>
            <person name="McCann A."/>
            <person name="Guo C."/>
            <person name="Argimon S."/>
            <person name="Zhang W."/>
            <person name="Yang X."/>
            <person name="Jeffery I.B."/>
            <person name="Cooney J.C."/>
            <person name="Kagawa T.F."/>
            <person name="Liu W."/>
            <person name="Song Y."/>
            <person name="Salvetti E."/>
            <person name="Wrobel A."/>
            <person name="Rasinkangas P."/>
            <person name="Parkhill J."/>
            <person name="Rea M.C."/>
            <person name="O'Sullivan O."/>
            <person name="Ritari J."/>
            <person name="Douillard F.P."/>
            <person name="Paul Ross R."/>
            <person name="Yang R."/>
            <person name="Briner A.E."/>
            <person name="Felis G.E."/>
            <person name="de Vos W.M."/>
            <person name="Barrangou R."/>
            <person name="Klaenhammer T.R."/>
            <person name="Caufield P.W."/>
            <person name="Cui Y."/>
            <person name="Zhang H."/>
            <person name="O'Toole P.W."/>
        </authorList>
    </citation>
    <scope>NUCLEOTIDE SEQUENCE [LARGE SCALE GENOMIC DNA]</scope>
    <source>
        <strain evidence="2 3">DSM 18527</strain>
    </source>
</reference>
<keyword evidence="3" id="KW-1185">Reference proteome</keyword>
<evidence type="ECO:0000313" key="3">
    <source>
        <dbReference type="Proteomes" id="UP000051236"/>
    </source>
</evidence>
<comment type="caution">
    <text evidence="2">The sequence shown here is derived from an EMBL/GenBank/DDBJ whole genome shotgun (WGS) entry which is preliminary data.</text>
</comment>
<accession>A0A0R1XTF9</accession>
<dbReference type="InterPro" id="IPR052189">
    <property type="entry name" value="L-asp_N-monooxygenase_NS-form"/>
</dbReference>
<organism evidence="2 3">
    <name type="scientific">Agrilactobacillus composti DSM 18527 = JCM 14202</name>
    <dbReference type="NCBI Taxonomy" id="1423734"/>
    <lineage>
        <taxon>Bacteria</taxon>
        <taxon>Bacillati</taxon>
        <taxon>Bacillota</taxon>
        <taxon>Bacilli</taxon>
        <taxon>Lactobacillales</taxon>
        <taxon>Lactobacillaceae</taxon>
        <taxon>Agrilactobacillus</taxon>
    </lineage>
</organism>
<dbReference type="PATRIC" id="fig|1423734.3.peg.2839"/>
<feature type="domain" description="FAD-dependent urate hydroxylase HpyO/Asp monooxygenase CreE-like FAD/NAD(P)-binding" evidence="1">
    <location>
        <begin position="9"/>
        <end position="189"/>
    </location>
</feature>
<sequence>MGFAMRIGIVGAGPRGLLTLERLVAWSKQEKTTLTIDLFDLNGIGGVVWQPNQPYELIMNTASDMISLFEDDSVTPMRGPLTAGPNLYTWAKGPAEPFITAHNQMLEHHDAFLKEIQRIAPNDYTTRALYGVYLAWYYEQIISQLPDTITVTFHEHNMVIMDPRADGTFHGETLYDSFDFDGVFIATGYSENRYSNSEAALADYASDHDLTYIPPRNPANANLSAILPGTTVIARGLGLSFFDYVTMLTSGRGGTFSQNPDLTLTYHPSGLEPKIVGMSRRGWPYHAKGRNEKGYGEQDDPRFLTADFFKRFDRKHSLPFSEFWDKLQLEINYVYYSLWFQQNQPDQWSAFEQSLLNLSNVTTLPELLTKYGVPKAQRLDLESLTQPTLNLTDDQLKNFSIAVASYLRQDAAAAELGTKTGPLTSALEVIRDLRTQIRRIIEGELFTDEDYINKFTRQYNGVNNFLSIGPPLRRIRELAALTEAGIVSFPGPDATLSTANGKFRLDSAVVHGRFWLGETLLESRLPQTTAHEAVNPLLSTMLANETIHIYELQEADGTWVSTGAVAVDRHTNQVLDETNQPILNLFVWGVPTESLHWLTTASPRPGTNDFFLIEGDRIVATFFDNLKK</sequence>
<proteinExistence type="predicted"/>
<dbReference type="EMBL" id="AZGA01000049">
    <property type="protein sequence ID" value="KRM33543.1"/>
    <property type="molecule type" value="Genomic_DNA"/>
</dbReference>
<protein>
    <submittedName>
        <fullName evidence="2">FAD(NAD)-dependent oxidoreductase</fullName>
    </submittedName>
</protein>
<gene>
    <name evidence="2" type="ORF">FC83_GL002794</name>
</gene>
<evidence type="ECO:0000259" key="1">
    <source>
        <dbReference type="Pfam" id="PF13454"/>
    </source>
</evidence>
<evidence type="ECO:0000313" key="2">
    <source>
        <dbReference type="EMBL" id="KRM33543.1"/>
    </source>
</evidence>
<dbReference type="eggNOG" id="COG4529">
    <property type="taxonomic scope" value="Bacteria"/>
</dbReference>
<dbReference type="PANTHER" id="PTHR40254">
    <property type="entry name" value="BLR0577 PROTEIN"/>
    <property type="match status" value="1"/>
</dbReference>
<dbReference type="InterPro" id="IPR038732">
    <property type="entry name" value="HpyO/CreE_NAD-binding"/>
</dbReference>
<dbReference type="Proteomes" id="UP000051236">
    <property type="component" value="Unassembled WGS sequence"/>
</dbReference>
<dbReference type="STRING" id="1423734.FC83_GL002794"/>
<dbReference type="PANTHER" id="PTHR40254:SF1">
    <property type="entry name" value="BLR0577 PROTEIN"/>
    <property type="match status" value="1"/>
</dbReference>